<keyword evidence="4 8" id="KW-0812">Transmembrane</keyword>
<feature type="transmembrane region" description="Helical" evidence="8">
    <location>
        <begin position="63"/>
        <end position="84"/>
    </location>
</feature>
<dbReference type="Proteomes" id="UP001205046">
    <property type="component" value="Unassembled WGS sequence"/>
</dbReference>
<dbReference type="NCBIfam" id="TIGR01726">
    <property type="entry name" value="HEQRo_perm_3TM"/>
    <property type="match status" value="1"/>
</dbReference>
<keyword evidence="3" id="KW-1003">Cell membrane</keyword>
<keyword evidence="5" id="KW-0029">Amino-acid transport</keyword>
<evidence type="ECO:0000256" key="2">
    <source>
        <dbReference type="ARBA" id="ARBA00022448"/>
    </source>
</evidence>
<feature type="transmembrane region" description="Helical" evidence="8">
    <location>
        <begin position="157"/>
        <end position="182"/>
    </location>
</feature>
<dbReference type="EMBL" id="JALXMO010000008">
    <property type="protein sequence ID" value="MCT1606720.1"/>
    <property type="molecule type" value="Genomic_DNA"/>
</dbReference>
<feature type="region of interest" description="Disordered" evidence="9">
    <location>
        <begin position="237"/>
        <end position="261"/>
    </location>
</feature>
<feature type="transmembrane region" description="Helical" evidence="8">
    <location>
        <begin position="104"/>
        <end position="123"/>
    </location>
</feature>
<dbReference type="PANTHER" id="PTHR30614:SF0">
    <property type="entry name" value="L-CYSTINE TRANSPORT SYSTEM PERMEASE PROTEIN TCYL"/>
    <property type="match status" value="1"/>
</dbReference>
<evidence type="ECO:0000259" key="10">
    <source>
        <dbReference type="PROSITE" id="PS50928"/>
    </source>
</evidence>
<organism evidence="11 12">
    <name type="scientific">Nesterenkonia massiliensis</name>
    <dbReference type="NCBI Taxonomy" id="1232429"/>
    <lineage>
        <taxon>Bacteria</taxon>
        <taxon>Bacillati</taxon>
        <taxon>Actinomycetota</taxon>
        <taxon>Actinomycetes</taxon>
        <taxon>Micrococcales</taxon>
        <taxon>Micrococcaceae</taxon>
        <taxon>Nesterenkonia</taxon>
    </lineage>
</organism>
<protein>
    <submittedName>
        <fullName evidence="11">Amino acid ABC transporter permease</fullName>
    </submittedName>
</protein>
<dbReference type="RefSeq" id="WP_260072816.1">
    <property type="nucleotide sequence ID" value="NZ_JALXMO010000008.1"/>
</dbReference>
<keyword evidence="6 8" id="KW-1133">Transmembrane helix</keyword>
<sequence>MDFFEDWSDYFEVVINWSDRLLDGLLTTIQLTLYGGALAFVIAIVLGLMAGSPSLWLRVPARIIIEFFRGISLVVLLFLLLYVLPQIWMRNPGLPFEGLVRNTFLVGVLALGINYGAYGAEAVRASLTTVAKGQWEATTALSMSWPHKMRRVIFPQAWALMIPSLSNLWVHLLKGSAIAYIIPFVSDFTAELNNLRRPTDIWFSHAFIGLVVYFLLALSITLLMQLLETRAKRRLGRGAPLRQSTSADQPGSTATTSGGSR</sequence>
<gene>
    <name evidence="11" type="ORF">M3B43_05135</name>
</gene>
<dbReference type="PANTHER" id="PTHR30614">
    <property type="entry name" value="MEMBRANE COMPONENT OF AMINO ACID ABC TRANSPORTER"/>
    <property type="match status" value="1"/>
</dbReference>
<evidence type="ECO:0000256" key="4">
    <source>
        <dbReference type="ARBA" id="ARBA00022692"/>
    </source>
</evidence>
<evidence type="ECO:0000256" key="7">
    <source>
        <dbReference type="ARBA" id="ARBA00023136"/>
    </source>
</evidence>
<comment type="caution">
    <text evidence="11">The sequence shown here is derived from an EMBL/GenBank/DDBJ whole genome shotgun (WGS) entry which is preliminary data.</text>
</comment>
<dbReference type="InterPro" id="IPR010065">
    <property type="entry name" value="AA_ABC_transptr_permease_3TM"/>
</dbReference>
<dbReference type="Pfam" id="PF00528">
    <property type="entry name" value="BPD_transp_1"/>
    <property type="match status" value="1"/>
</dbReference>
<dbReference type="SUPFAM" id="SSF161098">
    <property type="entry name" value="MetI-like"/>
    <property type="match status" value="1"/>
</dbReference>
<name>A0ABT2HPV7_9MICC</name>
<evidence type="ECO:0000256" key="5">
    <source>
        <dbReference type="ARBA" id="ARBA00022970"/>
    </source>
</evidence>
<keyword evidence="2 8" id="KW-0813">Transport</keyword>
<evidence type="ECO:0000256" key="9">
    <source>
        <dbReference type="SAM" id="MobiDB-lite"/>
    </source>
</evidence>
<dbReference type="InterPro" id="IPR000515">
    <property type="entry name" value="MetI-like"/>
</dbReference>
<feature type="transmembrane region" description="Helical" evidence="8">
    <location>
        <begin position="31"/>
        <end position="51"/>
    </location>
</feature>
<keyword evidence="7 8" id="KW-0472">Membrane</keyword>
<feature type="compositionally biased region" description="Polar residues" evidence="9">
    <location>
        <begin position="242"/>
        <end position="261"/>
    </location>
</feature>
<dbReference type="Gene3D" id="1.10.3720.10">
    <property type="entry name" value="MetI-like"/>
    <property type="match status" value="1"/>
</dbReference>
<dbReference type="CDD" id="cd06261">
    <property type="entry name" value="TM_PBP2"/>
    <property type="match status" value="1"/>
</dbReference>
<evidence type="ECO:0000256" key="8">
    <source>
        <dbReference type="RuleBase" id="RU363032"/>
    </source>
</evidence>
<feature type="domain" description="ABC transmembrane type-1" evidence="10">
    <location>
        <begin position="25"/>
        <end position="224"/>
    </location>
</feature>
<comment type="similarity">
    <text evidence="8">Belongs to the binding-protein-dependent transport system permease family.</text>
</comment>
<evidence type="ECO:0000256" key="1">
    <source>
        <dbReference type="ARBA" id="ARBA00004651"/>
    </source>
</evidence>
<proteinExistence type="inferred from homology"/>
<evidence type="ECO:0000256" key="6">
    <source>
        <dbReference type="ARBA" id="ARBA00022989"/>
    </source>
</evidence>
<dbReference type="PROSITE" id="PS50928">
    <property type="entry name" value="ABC_TM1"/>
    <property type="match status" value="1"/>
</dbReference>
<comment type="subcellular location">
    <subcellularLocation>
        <location evidence="1 8">Cell membrane</location>
        <topology evidence="1 8">Multi-pass membrane protein</topology>
    </subcellularLocation>
</comment>
<evidence type="ECO:0000313" key="11">
    <source>
        <dbReference type="EMBL" id="MCT1606720.1"/>
    </source>
</evidence>
<evidence type="ECO:0000313" key="12">
    <source>
        <dbReference type="Proteomes" id="UP001205046"/>
    </source>
</evidence>
<dbReference type="InterPro" id="IPR035906">
    <property type="entry name" value="MetI-like_sf"/>
</dbReference>
<keyword evidence="12" id="KW-1185">Reference proteome</keyword>
<feature type="transmembrane region" description="Helical" evidence="8">
    <location>
        <begin position="202"/>
        <end position="227"/>
    </location>
</feature>
<dbReference type="InterPro" id="IPR043429">
    <property type="entry name" value="ArtM/GltK/GlnP/TcyL/YhdX-like"/>
</dbReference>
<evidence type="ECO:0000256" key="3">
    <source>
        <dbReference type="ARBA" id="ARBA00022475"/>
    </source>
</evidence>
<reference evidence="11 12" key="1">
    <citation type="submission" date="2022-04" db="EMBL/GenBank/DDBJ databases">
        <title>Human microbiome associated bacterial genomes.</title>
        <authorList>
            <person name="Sandstrom S."/>
            <person name="Salamzade R."/>
            <person name="Kalan L.R."/>
        </authorList>
    </citation>
    <scope>NUCLEOTIDE SEQUENCE [LARGE SCALE GENOMIC DNA]</scope>
    <source>
        <strain evidence="12">p3-SID767</strain>
    </source>
</reference>
<accession>A0ABT2HPV7</accession>